<dbReference type="KEGG" id="csd:Clst_2615"/>
<dbReference type="Gene3D" id="3.20.20.70">
    <property type="entry name" value="Aldolase class I"/>
    <property type="match status" value="1"/>
</dbReference>
<sequence>MSIYVKLGYEWKLVHEGEYFYLSNVLKRQLYQVDPGIRCQIIKKINDGVELDLLESEYGESWTCFKKILEKFNVIFYSNNKSAYRDNFTFGARMASNSAFLQKAIDFRTASIELNRKCDLNCPDCGDEYCFSCLGCYKDKNEGREISENVLKKGLEHLTNFSIQNFYIQGGDPLLSFDLIKSALDILRSKNCFPRIYIVSNGIHILNLNHEQLSLLKSSNSILLLVVTSETYKSSMLSNVFSILHNYDIRTEVQYRNIPGDELKTEFRNDTLKFRSDRGESIIGQQNLVKPVDISVLSKDFIENRCFYGRIHIDVTGEIKVCNGYSQGLGNVNNMDFTSIKENLKRFGMHLMTLHVALVVYI</sequence>
<dbReference type="PATRIC" id="fig|1121335.3.peg.2732"/>
<dbReference type="SUPFAM" id="SSF102114">
    <property type="entry name" value="Radical SAM enzymes"/>
    <property type="match status" value="1"/>
</dbReference>
<dbReference type="InterPro" id="IPR058240">
    <property type="entry name" value="rSAM_sf"/>
</dbReference>
<reference evidence="1 2" key="1">
    <citation type="journal article" date="2013" name="Genome Announc.">
        <title>Complete genome sequence of Clostridium stercorarium subsp. stercorarium strain DSM 8532, a thermophilic degrader of plant cell wall fibers.</title>
        <authorList>
            <person name="Poehlein A."/>
            <person name="Zverlov V.V."/>
            <person name="Daniel R."/>
            <person name="Schwarz W.H."/>
            <person name="Liebl W."/>
        </authorList>
    </citation>
    <scope>NUCLEOTIDE SEQUENCE [LARGE SCALE GENOMIC DNA]</scope>
    <source>
        <strain evidence="2">ATCC 35414 / DSM 8532 / NCIMB 11754</strain>
    </source>
</reference>
<evidence type="ECO:0000313" key="2">
    <source>
        <dbReference type="Proteomes" id="UP000011220"/>
    </source>
</evidence>
<gene>
    <name evidence="1" type="ordered locus">Cst_c27270</name>
</gene>
<organism evidence="1 2">
    <name type="scientific">Thermoclostridium stercorarium (strain ATCC 35414 / DSM 8532 / NCIMB 11754)</name>
    <name type="common">Clostridium stercorarium</name>
    <dbReference type="NCBI Taxonomy" id="1121335"/>
    <lineage>
        <taxon>Bacteria</taxon>
        <taxon>Bacillati</taxon>
        <taxon>Bacillota</taxon>
        <taxon>Clostridia</taxon>
        <taxon>Eubacteriales</taxon>
        <taxon>Oscillospiraceae</taxon>
        <taxon>Thermoclostridium</taxon>
    </lineage>
</organism>
<name>L7VSF1_THES1</name>
<keyword evidence="2" id="KW-1185">Reference proteome</keyword>
<dbReference type="KEGG" id="css:Cst_c27270"/>
<proteinExistence type="predicted"/>
<dbReference type="InterPro" id="IPR013785">
    <property type="entry name" value="Aldolase_TIM"/>
</dbReference>
<dbReference type="Pfam" id="PF13353">
    <property type="entry name" value="Fer4_12"/>
    <property type="match status" value="1"/>
</dbReference>
<dbReference type="RefSeq" id="WP_015360348.1">
    <property type="nucleotide sequence ID" value="NC_020134.1"/>
</dbReference>
<dbReference type="eggNOG" id="COG0641">
    <property type="taxonomic scope" value="Bacteria"/>
</dbReference>
<protein>
    <recommendedName>
        <fullName evidence="3">Radical SAM core domain-containing protein</fullName>
    </recommendedName>
</protein>
<dbReference type="Proteomes" id="UP000011220">
    <property type="component" value="Chromosome"/>
</dbReference>
<evidence type="ECO:0000313" key="1">
    <source>
        <dbReference type="EMBL" id="AGC69672.1"/>
    </source>
</evidence>
<dbReference type="EMBL" id="CP004044">
    <property type="protein sequence ID" value="AGC69672.1"/>
    <property type="molecule type" value="Genomic_DNA"/>
</dbReference>
<dbReference type="AlphaFoldDB" id="L7VSF1"/>
<accession>L7VSF1</accession>
<evidence type="ECO:0008006" key="3">
    <source>
        <dbReference type="Google" id="ProtNLM"/>
    </source>
</evidence>
<dbReference type="STRING" id="1121335.Cst_c27270"/>